<dbReference type="eggNOG" id="COG0739">
    <property type="taxonomic scope" value="Bacteria"/>
</dbReference>
<dbReference type="Pfam" id="PF01510">
    <property type="entry name" value="Amidase_2"/>
    <property type="match status" value="1"/>
</dbReference>
<evidence type="ECO:0000256" key="2">
    <source>
        <dbReference type="ARBA" id="ARBA00011901"/>
    </source>
</evidence>
<evidence type="ECO:0000313" key="7">
    <source>
        <dbReference type="Proteomes" id="UP000001880"/>
    </source>
</evidence>
<evidence type="ECO:0000256" key="3">
    <source>
        <dbReference type="ARBA" id="ARBA00022801"/>
    </source>
</evidence>
<dbReference type="Gene3D" id="2.70.70.10">
    <property type="entry name" value="Glucose Permease (Domain IIA)"/>
    <property type="match status" value="1"/>
</dbReference>
<dbReference type="GO" id="GO:0009253">
    <property type="term" value="P:peptidoglycan catabolic process"/>
    <property type="evidence" value="ECO:0007669"/>
    <property type="project" value="InterPro"/>
</dbReference>
<comment type="catalytic activity">
    <reaction evidence="1">
        <text>Hydrolyzes the link between N-acetylmuramoyl residues and L-amino acid residues in certain cell-wall glycopeptides.</text>
        <dbReference type="EC" id="3.5.1.28"/>
    </reaction>
</comment>
<dbReference type="AlphaFoldDB" id="D0LV42"/>
<reference evidence="6 7" key="1">
    <citation type="journal article" date="2010" name="Stand. Genomic Sci.">
        <title>Complete genome sequence of Haliangium ochraceum type strain (SMP-2).</title>
        <authorList>
            <consortium name="US DOE Joint Genome Institute (JGI-PGF)"/>
            <person name="Ivanova N."/>
            <person name="Daum C."/>
            <person name="Lang E."/>
            <person name="Abt B."/>
            <person name="Kopitz M."/>
            <person name="Saunders E."/>
            <person name="Lapidus A."/>
            <person name="Lucas S."/>
            <person name="Glavina Del Rio T."/>
            <person name="Nolan M."/>
            <person name="Tice H."/>
            <person name="Copeland A."/>
            <person name="Cheng J.F."/>
            <person name="Chen F."/>
            <person name="Bruce D."/>
            <person name="Goodwin L."/>
            <person name="Pitluck S."/>
            <person name="Mavromatis K."/>
            <person name="Pati A."/>
            <person name="Mikhailova N."/>
            <person name="Chen A."/>
            <person name="Palaniappan K."/>
            <person name="Land M."/>
            <person name="Hauser L."/>
            <person name="Chang Y.J."/>
            <person name="Jeffries C.D."/>
            <person name="Detter J.C."/>
            <person name="Brettin T."/>
            <person name="Rohde M."/>
            <person name="Goker M."/>
            <person name="Bristow J."/>
            <person name="Markowitz V."/>
            <person name="Eisen J.A."/>
            <person name="Hugenholtz P."/>
            <person name="Kyrpides N.C."/>
            <person name="Klenk H.P."/>
        </authorList>
    </citation>
    <scope>NUCLEOTIDE SEQUENCE [LARGE SCALE GENOMIC DNA]</scope>
    <source>
        <strain evidence="7">DSM 14365 / CIP 107738 / JCM 11303 / AJ 13395 / SMP-2</strain>
    </source>
</reference>
<keyword evidence="7" id="KW-1185">Reference proteome</keyword>
<keyword evidence="4" id="KW-0961">Cell wall biogenesis/degradation</keyword>
<dbReference type="EMBL" id="CP001804">
    <property type="protein sequence ID" value="ACY15883.1"/>
    <property type="molecule type" value="Genomic_DNA"/>
</dbReference>
<dbReference type="PANTHER" id="PTHR30417">
    <property type="entry name" value="N-ACETYLMURAMOYL-L-ALANINE AMIDASE AMID"/>
    <property type="match status" value="1"/>
</dbReference>
<dbReference type="EC" id="3.5.1.28" evidence="2"/>
<dbReference type="CDD" id="cd06583">
    <property type="entry name" value="PGRP"/>
    <property type="match status" value="1"/>
</dbReference>
<dbReference type="Proteomes" id="UP000001880">
    <property type="component" value="Chromosome"/>
</dbReference>
<dbReference type="GO" id="GO:0009254">
    <property type="term" value="P:peptidoglycan turnover"/>
    <property type="evidence" value="ECO:0007669"/>
    <property type="project" value="TreeGrafter"/>
</dbReference>
<dbReference type="InterPro" id="IPR036505">
    <property type="entry name" value="Amidase/PGRP_sf"/>
</dbReference>
<dbReference type="GO" id="GO:0008745">
    <property type="term" value="F:N-acetylmuramoyl-L-alanine amidase activity"/>
    <property type="evidence" value="ECO:0007669"/>
    <property type="project" value="UniProtKB-EC"/>
</dbReference>
<evidence type="ECO:0000256" key="4">
    <source>
        <dbReference type="ARBA" id="ARBA00023316"/>
    </source>
</evidence>
<dbReference type="Gene3D" id="3.40.80.10">
    <property type="entry name" value="Peptidoglycan recognition protein-like"/>
    <property type="match status" value="1"/>
</dbReference>
<dbReference type="KEGG" id="hoh:Hoch_3381"/>
<evidence type="ECO:0000259" key="5">
    <source>
        <dbReference type="SMART" id="SM00644"/>
    </source>
</evidence>
<dbReference type="SMART" id="SM00644">
    <property type="entry name" value="Ami_2"/>
    <property type="match status" value="1"/>
</dbReference>
<protein>
    <recommendedName>
        <fullName evidence="2">N-acetylmuramoyl-L-alanine amidase</fullName>
        <ecNumber evidence="2">3.5.1.28</ecNumber>
    </recommendedName>
</protein>
<proteinExistence type="predicted"/>
<dbReference type="RefSeq" id="WP_012828483.1">
    <property type="nucleotide sequence ID" value="NC_013440.1"/>
</dbReference>
<dbReference type="InterPro" id="IPR051206">
    <property type="entry name" value="NAMLAA_amidase_2"/>
</dbReference>
<dbReference type="GO" id="GO:0071555">
    <property type="term" value="P:cell wall organization"/>
    <property type="evidence" value="ECO:0007669"/>
    <property type="project" value="UniProtKB-KW"/>
</dbReference>
<feature type="domain" description="N-acetylmuramoyl-L-alanine amidase" evidence="5">
    <location>
        <begin position="69"/>
        <end position="243"/>
    </location>
</feature>
<evidence type="ECO:0000313" key="6">
    <source>
        <dbReference type="EMBL" id="ACY15883.1"/>
    </source>
</evidence>
<dbReference type="InterPro" id="IPR002502">
    <property type="entry name" value="Amidase_domain"/>
</dbReference>
<organism evidence="6 7">
    <name type="scientific">Haliangium ochraceum (strain DSM 14365 / JCM 11303 / SMP-2)</name>
    <dbReference type="NCBI Taxonomy" id="502025"/>
    <lineage>
        <taxon>Bacteria</taxon>
        <taxon>Pseudomonadati</taxon>
        <taxon>Myxococcota</taxon>
        <taxon>Polyangia</taxon>
        <taxon>Haliangiales</taxon>
        <taxon>Kofleriaceae</taxon>
        <taxon>Haliangium</taxon>
    </lineage>
</organism>
<evidence type="ECO:0000256" key="1">
    <source>
        <dbReference type="ARBA" id="ARBA00001561"/>
    </source>
</evidence>
<dbReference type="InterPro" id="IPR011055">
    <property type="entry name" value="Dup_hybrid_motif"/>
</dbReference>
<accession>D0LV42</accession>
<dbReference type="OrthoDB" id="8754850at2"/>
<gene>
    <name evidence="6" type="ordered locus">Hoch_3381</name>
</gene>
<dbReference type="STRING" id="502025.Hoch_3381"/>
<dbReference type="HOGENOM" id="CLU_418432_0_0_7"/>
<keyword evidence="3" id="KW-0378">Hydrolase</keyword>
<name>D0LV42_HALO1</name>
<dbReference type="SUPFAM" id="SSF55846">
    <property type="entry name" value="N-acetylmuramoyl-L-alanine amidase-like"/>
    <property type="match status" value="1"/>
</dbReference>
<dbReference type="PANTHER" id="PTHR30417:SF1">
    <property type="entry name" value="N-ACETYLMURAMOYL-L-ALANINE AMIDASE AMID"/>
    <property type="match status" value="1"/>
</dbReference>
<sequence>MSKIWIAGVGFDVDARVIRWDEGPGYNGMAHACINPSHPCPDGVKPFSEKAKNTRPNRYALRPSLRRYGESPPLEAVQNSIRQFIVHHDGCPSAKVCFNVLHNERGLSCHFLMDNDGTIYQTMDLSLMAYHAAGFNARSIGIEICNRGDAKRDPNYYSKKGQKREATTVRIHGHVYKCFRFTPQQIEAMQALSQGISRALPNLPLEYPQDQPGQQAWGEIPNAAQFAGILGHYHTTRRKWDPGPFDFKELCEKSRGSLCFPIFVKKQERSSDRPVVPEDSESLEEITRAMYDLNEKQSEGGYFPVGPEAQENETRLWHGGVHLPGTFKQPVFAPFPARLLAARMGPDTAVGSANFALLRHDMTVGTGSIRFYSLYFHLADESGESGDEGPVWLASEAWQAGKAPGKVVLLNEPIEGGAVIGRYGQGGPIGYRQPQIHFGIFATEEIISVVQPETSQLLREHWQIIDGTLGGRFSNAEVVNDLIDTSPKDGKISRSELLDFFRSQSERKLTRNMAVLSQSEWTGTPDSWVSDLMRAPEFADLGERAVRDLVEEQVAPTLWWNESLAQHAKLPRDGVVYHYHPLSFIRFINNKRLQAQSLNVGIGDFPESDAKEPPPGVTDDFGDVDGDSFVDDAELAGEIFDPDIPLEELIKGFPE</sequence>
<dbReference type="eggNOG" id="COG3023">
    <property type="taxonomic scope" value="Bacteria"/>
</dbReference>